<sequence length="340" mass="36088">MVNVRRRNLLKGLVTGGALLALGIPLRVFASTTAGSVGKFGLLLGNTPADAAFAAGVRTAYALSSNVRQNGIAESEAAGPTGSIGKVWFSPPRVIKLTGGLLNEYEAVAKLLEGARGVRWIAIMDDGSAAVFMELMRSAGAGLILRGSHAFSGHGALGRSSFSREVPELRHVWTAASPEFSAGDVLAEKLLPGHSSFSIVEDFLSSPHSAAGMLARRANKPKPGFFSYRLDGFDDIHLHCSGLSAADGCESVGWSKAGTWVPLKGQELESEEGPAPSRHPQLQLTGWIESVGYAAMTAAIGLHSYQIPCSRRAFVHQLPLGTRPRRNIRAERFASFVIET</sequence>
<dbReference type="EMBL" id="FOCT01000001">
    <property type="protein sequence ID" value="SEM73743.1"/>
    <property type="molecule type" value="Genomic_DNA"/>
</dbReference>
<dbReference type="InterPro" id="IPR006311">
    <property type="entry name" value="TAT_signal"/>
</dbReference>
<gene>
    <name evidence="1" type="ORF">SAMN05216404_10118</name>
</gene>
<organism evidence="1 2">
    <name type="scientific">Nitrosospira multiformis</name>
    <dbReference type="NCBI Taxonomy" id="1231"/>
    <lineage>
        <taxon>Bacteria</taxon>
        <taxon>Pseudomonadati</taxon>
        <taxon>Pseudomonadota</taxon>
        <taxon>Betaproteobacteria</taxon>
        <taxon>Nitrosomonadales</taxon>
        <taxon>Nitrosomonadaceae</taxon>
        <taxon>Nitrosospira</taxon>
    </lineage>
</organism>
<dbReference type="Proteomes" id="UP000183898">
    <property type="component" value="Unassembled WGS sequence"/>
</dbReference>
<dbReference type="RefSeq" id="WP_074743582.1">
    <property type="nucleotide sequence ID" value="NZ_FOCT01000001.1"/>
</dbReference>
<dbReference type="PROSITE" id="PS51318">
    <property type="entry name" value="TAT"/>
    <property type="match status" value="1"/>
</dbReference>
<evidence type="ECO:0000313" key="1">
    <source>
        <dbReference type="EMBL" id="SEM73743.1"/>
    </source>
</evidence>
<evidence type="ECO:0000313" key="2">
    <source>
        <dbReference type="Proteomes" id="UP000183898"/>
    </source>
</evidence>
<proteinExistence type="predicted"/>
<protein>
    <submittedName>
        <fullName evidence="1">Uncharacterized protein</fullName>
    </submittedName>
</protein>
<name>A0A1H8AT66_9PROT</name>
<dbReference type="AlphaFoldDB" id="A0A1H8AT66"/>
<reference evidence="1 2" key="1">
    <citation type="submission" date="2016-10" db="EMBL/GenBank/DDBJ databases">
        <authorList>
            <person name="de Groot N.N."/>
        </authorList>
    </citation>
    <scope>NUCLEOTIDE SEQUENCE [LARGE SCALE GENOMIC DNA]</scope>
    <source>
        <strain evidence="1 2">Nl18</strain>
    </source>
</reference>
<accession>A0A1H8AT66</accession>